<evidence type="ECO:0000313" key="5">
    <source>
        <dbReference type="EMBL" id="MDC3422993.1"/>
    </source>
</evidence>
<comment type="caution">
    <text evidence="5">The sequence shown here is derived from an EMBL/GenBank/DDBJ whole genome shotgun (WGS) entry which is preliminary data.</text>
</comment>
<dbReference type="GO" id="GO:0110001">
    <property type="term" value="C:toxin-antitoxin complex"/>
    <property type="evidence" value="ECO:0007669"/>
    <property type="project" value="InterPro"/>
</dbReference>
<dbReference type="Proteomes" id="UP001145050">
    <property type="component" value="Unassembled WGS sequence"/>
</dbReference>
<keyword evidence="1" id="KW-1277">Toxin-antitoxin system</keyword>
<dbReference type="Gene3D" id="1.20.120.580">
    <property type="entry name" value="bsu32300-like"/>
    <property type="match status" value="1"/>
</dbReference>
<comment type="similarity">
    <text evidence="4">Belongs to the HepT RNase toxin family.</text>
</comment>
<evidence type="ECO:0000256" key="1">
    <source>
        <dbReference type="ARBA" id="ARBA00022649"/>
    </source>
</evidence>
<dbReference type="AlphaFoldDB" id="A0A9X4ALZ5"/>
<sequence>MDQDLVMNKTLIIERCLRRMEEEYQGKRENLTNFTKQDSIILNLQRCCEAAIDLAMHVCRAKQLGVPQTSRESFEMLVNNNLLSNSIVKNMKSMVGFRNIAIHDYQQLNLDVLETILNDHLDDFKKYVQEVKQI</sequence>
<accession>A0A9X4ALZ5</accession>
<evidence type="ECO:0000313" key="6">
    <source>
        <dbReference type="Proteomes" id="UP001145050"/>
    </source>
</evidence>
<keyword evidence="3" id="KW-0378">Hydrolase</keyword>
<dbReference type="GO" id="GO:0016787">
    <property type="term" value="F:hydrolase activity"/>
    <property type="evidence" value="ECO:0007669"/>
    <property type="project" value="UniProtKB-KW"/>
</dbReference>
<gene>
    <name evidence="5" type="ORF">NC797_00540</name>
</gene>
<organism evidence="5 6">
    <name type="scientific">Terrihalobacillus insolitus</name>
    <dbReference type="NCBI Taxonomy" id="2950438"/>
    <lineage>
        <taxon>Bacteria</taxon>
        <taxon>Bacillati</taxon>
        <taxon>Bacillota</taxon>
        <taxon>Bacilli</taxon>
        <taxon>Bacillales</taxon>
        <taxon>Bacillaceae</taxon>
        <taxon>Terrihalobacillus</taxon>
    </lineage>
</organism>
<dbReference type="GO" id="GO:0004540">
    <property type="term" value="F:RNA nuclease activity"/>
    <property type="evidence" value="ECO:0007669"/>
    <property type="project" value="InterPro"/>
</dbReference>
<keyword evidence="6" id="KW-1185">Reference proteome</keyword>
<evidence type="ECO:0000256" key="2">
    <source>
        <dbReference type="ARBA" id="ARBA00022722"/>
    </source>
</evidence>
<dbReference type="InterPro" id="IPR052379">
    <property type="entry name" value="Type_VII_TA_RNase"/>
</dbReference>
<dbReference type="EMBL" id="JAMQKB010000001">
    <property type="protein sequence ID" value="MDC3422993.1"/>
    <property type="molecule type" value="Genomic_DNA"/>
</dbReference>
<protein>
    <submittedName>
        <fullName evidence="5">DUF86 domain-containing protein</fullName>
    </submittedName>
</protein>
<dbReference type="Pfam" id="PF01934">
    <property type="entry name" value="HepT-like"/>
    <property type="match status" value="1"/>
</dbReference>
<dbReference type="PANTHER" id="PTHR33397">
    <property type="entry name" value="UPF0331 PROTEIN YUTE"/>
    <property type="match status" value="1"/>
</dbReference>
<dbReference type="SUPFAM" id="SSF81593">
    <property type="entry name" value="Nucleotidyltransferase substrate binding subunit/domain"/>
    <property type="match status" value="1"/>
</dbReference>
<evidence type="ECO:0000256" key="4">
    <source>
        <dbReference type="ARBA" id="ARBA00024207"/>
    </source>
</evidence>
<reference evidence="5" key="1">
    <citation type="submission" date="2022-06" db="EMBL/GenBank/DDBJ databases">
        <title>Aquibacillus sp. a new bacterium isolated from soil saline samples.</title>
        <authorList>
            <person name="Galisteo C."/>
            <person name="De La Haba R."/>
            <person name="Sanchez-Porro C."/>
            <person name="Ventosa A."/>
        </authorList>
    </citation>
    <scope>NUCLEOTIDE SEQUENCE</scope>
    <source>
        <strain evidence="5">3ASR75-11</strain>
    </source>
</reference>
<dbReference type="InterPro" id="IPR037038">
    <property type="entry name" value="HepT-like_sf"/>
</dbReference>
<dbReference type="InterPro" id="IPR008201">
    <property type="entry name" value="HepT-like"/>
</dbReference>
<dbReference type="PANTHER" id="PTHR33397:SF3">
    <property type="entry name" value="MRNA NUCLEASE HEPT"/>
    <property type="match status" value="1"/>
</dbReference>
<name>A0A9X4ALZ5_9BACI</name>
<keyword evidence="2" id="KW-0540">Nuclease</keyword>
<dbReference type="NCBIfam" id="NF047751">
    <property type="entry name" value="HepT_toxin"/>
    <property type="match status" value="1"/>
</dbReference>
<evidence type="ECO:0000256" key="3">
    <source>
        <dbReference type="ARBA" id="ARBA00022801"/>
    </source>
</evidence>
<proteinExistence type="inferred from homology"/>